<comment type="caution">
    <text evidence="7">The sequence shown here is derived from an EMBL/GenBank/DDBJ whole genome shotgun (WGS) entry which is preliminary data.</text>
</comment>
<dbReference type="EMBL" id="JACEFG010000004">
    <property type="protein sequence ID" value="MBA2176615.1"/>
    <property type="molecule type" value="Genomic_DNA"/>
</dbReference>
<dbReference type="AlphaFoldDB" id="A0A838CXW3"/>
<dbReference type="CDD" id="cd00038">
    <property type="entry name" value="CAP_ED"/>
    <property type="match status" value="1"/>
</dbReference>
<dbReference type="GO" id="GO:0003700">
    <property type="term" value="F:DNA-binding transcription factor activity"/>
    <property type="evidence" value="ECO:0007669"/>
    <property type="project" value="TreeGrafter"/>
</dbReference>
<feature type="domain" description="Cyclic nucleotide-binding" evidence="5">
    <location>
        <begin position="12"/>
        <end position="132"/>
    </location>
</feature>
<evidence type="ECO:0000259" key="5">
    <source>
        <dbReference type="PROSITE" id="PS50042"/>
    </source>
</evidence>
<dbReference type="InterPro" id="IPR036388">
    <property type="entry name" value="WH-like_DNA-bd_sf"/>
</dbReference>
<evidence type="ECO:0000256" key="4">
    <source>
        <dbReference type="ARBA" id="ARBA00023163"/>
    </source>
</evidence>
<dbReference type="PANTHER" id="PTHR24567">
    <property type="entry name" value="CRP FAMILY TRANSCRIPTIONAL REGULATORY PROTEIN"/>
    <property type="match status" value="1"/>
</dbReference>
<dbReference type="Pfam" id="PF00027">
    <property type="entry name" value="cNMP_binding"/>
    <property type="match status" value="1"/>
</dbReference>
<dbReference type="InterPro" id="IPR014710">
    <property type="entry name" value="RmlC-like_jellyroll"/>
</dbReference>
<dbReference type="PROSITE" id="PS51063">
    <property type="entry name" value="HTH_CRP_2"/>
    <property type="match status" value="1"/>
</dbReference>
<gene>
    <name evidence="7" type="ORF">H0266_17135</name>
</gene>
<keyword evidence="1" id="KW-0805">Transcription regulation</keyword>
<dbReference type="PROSITE" id="PS50042">
    <property type="entry name" value="CNMP_BINDING_3"/>
    <property type="match status" value="1"/>
</dbReference>
<keyword evidence="8" id="KW-1185">Reference proteome</keyword>
<dbReference type="PANTHER" id="PTHR24567:SF26">
    <property type="entry name" value="REGULATORY PROTEIN YEIL"/>
    <property type="match status" value="1"/>
</dbReference>
<dbReference type="Pfam" id="PF13545">
    <property type="entry name" value="HTH_Crp_2"/>
    <property type="match status" value="1"/>
</dbReference>
<keyword evidence="4" id="KW-0804">Transcription</keyword>
<evidence type="ECO:0000256" key="3">
    <source>
        <dbReference type="ARBA" id="ARBA00023159"/>
    </source>
</evidence>
<evidence type="ECO:0000256" key="1">
    <source>
        <dbReference type="ARBA" id="ARBA00023015"/>
    </source>
</evidence>
<protein>
    <submittedName>
        <fullName evidence="7">Crp/Fnr family transcriptional regulator</fullName>
    </submittedName>
</protein>
<feature type="domain" description="HTH crp-type" evidence="6">
    <location>
        <begin position="146"/>
        <end position="215"/>
    </location>
</feature>
<dbReference type="InterPro" id="IPR000595">
    <property type="entry name" value="cNMP-bd_dom"/>
</dbReference>
<evidence type="ECO:0000313" key="8">
    <source>
        <dbReference type="Proteomes" id="UP000571017"/>
    </source>
</evidence>
<organism evidence="7 8">
    <name type="scientific">Halobacillus locisalis</name>
    <dbReference type="NCBI Taxonomy" id="220753"/>
    <lineage>
        <taxon>Bacteria</taxon>
        <taxon>Bacillati</taxon>
        <taxon>Bacillota</taxon>
        <taxon>Bacilli</taxon>
        <taxon>Bacillales</taxon>
        <taxon>Bacillaceae</taxon>
        <taxon>Halobacillus</taxon>
    </lineage>
</organism>
<proteinExistence type="predicted"/>
<reference evidence="7 8" key="1">
    <citation type="journal article" date="2004" name="Extremophiles">
        <title>Halobacillus locisalis sp. nov., a halophilic bacterium isolated from a marine solar saltern of the Yellow Sea in Korea.</title>
        <authorList>
            <person name="Yoon J.H."/>
            <person name="Kang K.H."/>
            <person name="Oh T.K."/>
            <person name="Park Y.H."/>
        </authorList>
    </citation>
    <scope>NUCLEOTIDE SEQUENCE [LARGE SCALE GENOMIC DNA]</scope>
    <source>
        <strain evidence="7 8">KCTC 3788</strain>
    </source>
</reference>
<dbReference type="Gene3D" id="1.10.10.10">
    <property type="entry name" value="Winged helix-like DNA-binding domain superfamily/Winged helix DNA-binding domain"/>
    <property type="match status" value="1"/>
</dbReference>
<dbReference type="RefSeq" id="WP_181473675.1">
    <property type="nucleotide sequence ID" value="NZ_JACEFG010000004.1"/>
</dbReference>
<dbReference type="InterPro" id="IPR012318">
    <property type="entry name" value="HTH_CRP"/>
</dbReference>
<dbReference type="InterPro" id="IPR018490">
    <property type="entry name" value="cNMP-bd_dom_sf"/>
</dbReference>
<dbReference type="SMART" id="SM00100">
    <property type="entry name" value="cNMP"/>
    <property type="match status" value="1"/>
</dbReference>
<name>A0A838CXW3_9BACI</name>
<evidence type="ECO:0000256" key="2">
    <source>
        <dbReference type="ARBA" id="ARBA00023125"/>
    </source>
</evidence>
<accession>A0A838CXW3</accession>
<keyword evidence="2" id="KW-0238">DNA-binding</keyword>
<dbReference type="SUPFAM" id="SSF51206">
    <property type="entry name" value="cAMP-binding domain-like"/>
    <property type="match status" value="1"/>
</dbReference>
<dbReference type="InterPro" id="IPR036390">
    <property type="entry name" value="WH_DNA-bd_sf"/>
</dbReference>
<evidence type="ECO:0000259" key="6">
    <source>
        <dbReference type="PROSITE" id="PS51063"/>
    </source>
</evidence>
<dbReference type="SUPFAM" id="SSF46785">
    <property type="entry name" value="Winged helix' DNA-binding domain"/>
    <property type="match status" value="1"/>
</dbReference>
<evidence type="ECO:0000313" key="7">
    <source>
        <dbReference type="EMBL" id="MBA2176615.1"/>
    </source>
</evidence>
<sequence>MDKLSLLSEISLFDELSNEELKTLDQMSHMSPVKKGTVILSPEHPMEALFLLKKGQVRLYRMNEEGKQFTMDILVDGNVFGETSTVTLTDDHMYVEAMTDTYLCTLSHQDFEAFLEKNPKIALKLIDILSSRLKDFYSLSEKIALSDVRQRLLYLLLMLSEKTGKRKKNWQTIEMKLTHQDLANMIGATRETTSSVMSQLKKEGFLRKFRVLAIEADKTKNHLGAR</sequence>
<keyword evidence="3" id="KW-0010">Activator</keyword>
<dbReference type="GO" id="GO:0005829">
    <property type="term" value="C:cytosol"/>
    <property type="evidence" value="ECO:0007669"/>
    <property type="project" value="TreeGrafter"/>
</dbReference>
<dbReference type="Gene3D" id="2.60.120.10">
    <property type="entry name" value="Jelly Rolls"/>
    <property type="match status" value="1"/>
</dbReference>
<dbReference type="InterPro" id="IPR050397">
    <property type="entry name" value="Env_Response_Regulators"/>
</dbReference>
<dbReference type="SMART" id="SM00419">
    <property type="entry name" value="HTH_CRP"/>
    <property type="match status" value="1"/>
</dbReference>
<dbReference type="Proteomes" id="UP000571017">
    <property type="component" value="Unassembled WGS sequence"/>
</dbReference>
<dbReference type="PRINTS" id="PR00034">
    <property type="entry name" value="HTHCRP"/>
</dbReference>
<dbReference type="GO" id="GO:0003677">
    <property type="term" value="F:DNA binding"/>
    <property type="evidence" value="ECO:0007669"/>
    <property type="project" value="UniProtKB-KW"/>
</dbReference>